<dbReference type="AlphaFoldDB" id="A0A381WGV5"/>
<dbReference type="Pfam" id="PF08240">
    <property type="entry name" value="ADH_N"/>
    <property type="match status" value="1"/>
</dbReference>
<keyword evidence="5" id="KW-0560">Oxidoreductase</keyword>
<dbReference type="PANTHER" id="PTHR43161">
    <property type="entry name" value="SORBITOL DEHYDROGENASE"/>
    <property type="match status" value="1"/>
</dbReference>
<dbReference type="Gene3D" id="3.40.50.720">
    <property type="entry name" value="NAD(P)-binding Rossmann-like Domain"/>
    <property type="match status" value="1"/>
</dbReference>
<sequence>MSDTMRAALDDGTGQYLVQDVPMPEMYPGSAMIRIRQTGICGSDLHMTTSRTEAQTLASGHETTGEILELPQGEYNLSIGDRVAIEMIGAGRACLTCHYCRYGQYKHCVNLALDTGGGFAQYMTRKPAGLFKLPDSFTWLDGAIVEPMAVSVHGLRYGRMQPGDIVGVVGSATIGLSSIAVAKAFGARTVIASARHQQQAEAAKRMGADIVVGSEEGEFEAACMDASGGIGADFVVESVGGHQSKSFTQAISATRNQGTMLYLGGIKIPMEIDLFDPLLREIRVQSVICYGVIDGRHDYEVAIDLLASGEIPYREIVTHQFGLEDIQDGFDAAWDKTSGSIKVHVNI</sequence>
<comment type="similarity">
    <text evidence="2">Belongs to the zinc-containing alcohol dehydrogenase family.</text>
</comment>
<dbReference type="InterPro" id="IPR013149">
    <property type="entry name" value="ADH-like_C"/>
</dbReference>
<dbReference type="SUPFAM" id="SSF51735">
    <property type="entry name" value="NAD(P)-binding Rossmann-fold domains"/>
    <property type="match status" value="1"/>
</dbReference>
<evidence type="ECO:0000313" key="8">
    <source>
        <dbReference type="EMBL" id="SVA51318.1"/>
    </source>
</evidence>
<evidence type="ECO:0000256" key="4">
    <source>
        <dbReference type="ARBA" id="ARBA00022833"/>
    </source>
</evidence>
<evidence type="ECO:0008006" key="9">
    <source>
        <dbReference type="Google" id="ProtNLM"/>
    </source>
</evidence>
<keyword evidence="4" id="KW-0862">Zinc</keyword>
<dbReference type="PANTHER" id="PTHR43161:SF9">
    <property type="entry name" value="SORBITOL DEHYDROGENASE"/>
    <property type="match status" value="1"/>
</dbReference>
<feature type="domain" description="Alcohol dehydrogenase-like N-terminal" evidence="7">
    <location>
        <begin position="28"/>
        <end position="135"/>
    </location>
</feature>
<protein>
    <recommendedName>
        <fullName evidence="9">Enoyl reductase (ER) domain-containing protein</fullName>
    </recommendedName>
</protein>
<reference evidence="8" key="1">
    <citation type="submission" date="2018-05" db="EMBL/GenBank/DDBJ databases">
        <authorList>
            <person name="Lanie J.A."/>
            <person name="Ng W.-L."/>
            <person name="Kazmierczak K.M."/>
            <person name="Andrzejewski T.M."/>
            <person name="Davidsen T.M."/>
            <person name="Wayne K.J."/>
            <person name="Tettelin H."/>
            <person name="Glass J.I."/>
            <person name="Rusch D."/>
            <person name="Podicherti R."/>
            <person name="Tsui H.-C.T."/>
            <person name="Winkler M.E."/>
        </authorList>
    </citation>
    <scope>NUCLEOTIDE SEQUENCE</scope>
</reference>
<evidence type="ECO:0000259" key="6">
    <source>
        <dbReference type="Pfam" id="PF00107"/>
    </source>
</evidence>
<gene>
    <name evidence="8" type="ORF">METZ01_LOCUS104172</name>
</gene>
<organism evidence="8">
    <name type="scientific">marine metagenome</name>
    <dbReference type="NCBI Taxonomy" id="408172"/>
    <lineage>
        <taxon>unclassified sequences</taxon>
        <taxon>metagenomes</taxon>
        <taxon>ecological metagenomes</taxon>
    </lineage>
</organism>
<dbReference type="Gene3D" id="3.90.180.10">
    <property type="entry name" value="Medium-chain alcohol dehydrogenases, catalytic domain"/>
    <property type="match status" value="1"/>
</dbReference>
<evidence type="ECO:0000256" key="2">
    <source>
        <dbReference type="ARBA" id="ARBA00008072"/>
    </source>
</evidence>
<keyword evidence="3" id="KW-0479">Metal-binding</keyword>
<evidence type="ECO:0000259" key="7">
    <source>
        <dbReference type="Pfam" id="PF08240"/>
    </source>
</evidence>
<dbReference type="GO" id="GO:0016491">
    <property type="term" value="F:oxidoreductase activity"/>
    <property type="evidence" value="ECO:0007669"/>
    <property type="project" value="UniProtKB-KW"/>
</dbReference>
<name>A0A381WGV5_9ZZZZ</name>
<dbReference type="InterPro" id="IPR036291">
    <property type="entry name" value="NAD(P)-bd_dom_sf"/>
</dbReference>
<evidence type="ECO:0000256" key="5">
    <source>
        <dbReference type="ARBA" id="ARBA00023002"/>
    </source>
</evidence>
<evidence type="ECO:0000256" key="1">
    <source>
        <dbReference type="ARBA" id="ARBA00001947"/>
    </source>
</evidence>
<dbReference type="GO" id="GO:0046872">
    <property type="term" value="F:metal ion binding"/>
    <property type="evidence" value="ECO:0007669"/>
    <property type="project" value="UniProtKB-KW"/>
</dbReference>
<evidence type="ECO:0000256" key="3">
    <source>
        <dbReference type="ARBA" id="ARBA00022723"/>
    </source>
</evidence>
<dbReference type="InterPro" id="IPR011032">
    <property type="entry name" value="GroES-like_sf"/>
</dbReference>
<dbReference type="EMBL" id="UINC01011660">
    <property type="protein sequence ID" value="SVA51318.1"/>
    <property type="molecule type" value="Genomic_DNA"/>
</dbReference>
<proteinExistence type="inferred from homology"/>
<dbReference type="InterPro" id="IPR013154">
    <property type="entry name" value="ADH-like_N"/>
</dbReference>
<dbReference type="Pfam" id="PF00107">
    <property type="entry name" value="ADH_zinc_N"/>
    <property type="match status" value="1"/>
</dbReference>
<dbReference type="SUPFAM" id="SSF50129">
    <property type="entry name" value="GroES-like"/>
    <property type="match status" value="1"/>
</dbReference>
<comment type="cofactor">
    <cofactor evidence="1">
        <name>Zn(2+)</name>
        <dbReference type="ChEBI" id="CHEBI:29105"/>
    </cofactor>
</comment>
<accession>A0A381WGV5</accession>
<feature type="domain" description="Alcohol dehydrogenase-like C-terminal" evidence="6">
    <location>
        <begin position="174"/>
        <end position="307"/>
    </location>
</feature>